<feature type="transmembrane region" description="Helical" evidence="1">
    <location>
        <begin position="418"/>
        <end position="439"/>
    </location>
</feature>
<feature type="transmembrane region" description="Helical" evidence="1">
    <location>
        <begin position="387"/>
        <end position="406"/>
    </location>
</feature>
<sequence length="496" mass="57771">MASKRPLTLPFINQLDRYLLLHKPVIWTARAHLVAWFSFLFSIVLALLCFVVPDNPLADSNSFVWTTLTGVLSFLGLIVWIIYLLRFNVFKRFGDNGKLDAVKNFLLFFAVAGLLVAPAYIPTAIESARANAAFSNEEVVNDINAINIKINQLEYDSLNHNWAKESYIVRDSVSQRVLYRQDDDAYIDDGKTKYIDTAELRNKLLEKDSVVRENDSLYHFFSCPKYTYLRDQYRGDLYAKTKVKSDTVLFKELIKNFKPVNKTAVEKELRTLLKKYSYSTYSYYYSETDIYTVQPNETYYDVINKRYNLYSANNGLGNLIEKKYRWYTENESRFRVWFYLSFIFALLVFIFRHSTVKAFLLSILTCIVLLILTALLLAFSHNSNIESIYIFCLTYYIIFFAIALAGNSKSIRSSITGIALNIVTFCTFLVPIIAVQLYYEGQDKLYRHDLNYPPGYLETKNTVELITEIGSILLFLILLQPVFKRFYRSWFAKPEE</sequence>
<feature type="transmembrane region" description="Helical" evidence="1">
    <location>
        <begin position="334"/>
        <end position="351"/>
    </location>
</feature>
<feature type="transmembrane region" description="Helical" evidence="1">
    <location>
        <begin position="33"/>
        <end position="53"/>
    </location>
</feature>
<dbReference type="EMBL" id="SDHW01000004">
    <property type="protein sequence ID" value="RXK59323.1"/>
    <property type="molecule type" value="Genomic_DNA"/>
</dbReference>
<protein>
    <submittedName>
        <fullName evidence="2">Uncharacterized protein</fullName>
    </submittedName>
</protein>
<comment type="caution">
    <text evidence="2">The sequence shown here is derived from an EMBL/GenBank/DDBJ whole genome shotgun (WGS) entry which is preliminary data.</text>
</comment>
<dbReference type="RefSeq" id="WP_129131627.1">
    <property type="nucleotide sequence ID" value="NZ_SDHW01000004.1"/>
</dbReference>
<feature type="transmembrane region" description="Helical" evidence="1">
    <location>
        <begin position="65"/>
        <end position="85"/>
    </location>
</feature>
<keyword evidence="1" id="KW-0812">Transmembrane</keyword>
<feature type="transmembrane region" description="Helical" evidence="1">
    <location>
        <begin position="358"/>
        <end position="381"/>
    </location>
</feature>
<proteinExistence type="predicted"/>
<keyword evidence="1" id="KW-1133">Transmembrane helix</keyword>
<accession>A0A4Q1CGY4</accession>
<dbReference type="Proteomes" id="UP000290204">
    <property type="component" value="Unassembled WGS sequence"/>
</dbReference>
<organism evidence="2 3">
    <name type="scientific">Lacibacter luteus</name>
    <dbReference type="NCBI Taxonomy" id="2508719"/>
    <lineage>
        <taxon>Bacteria</taxon>
        <taxon>Pseudomonadati</taxon>
        <taxon>Bacteroidota</taxon>
        <taxon>Chitinophagia</taxon>
        <taxon>Chitinophagales</taxon>
        <taxon>Chitinophagaceae</taxon>
        <taxon>Lacibacter</taxon>
    </lineage>
</organism>
<keyword evidence="3" id="KW-1185">Reference proteome</keyword>
<dbReference type="AlphaFoldDB" id="A0A4Q1CGY4"/>
<evidence type="ECO:0000313" key="3">
    <source>
        <dbReference type="Proteomes" id="UP000290204"/>
    </source>
</evidence>
<dbReference type="OrthoDB" id="640822at2"/>
<evidence type="ECO:0000313" key="2">
    <source>
        <dbReference type="EMBL" id="RXK59323.1"/>
    </source>
</evidence>
<reference evidence="2 3" key="1">
    <citation type="submission" date="2019-01" db="EMBL/GenBank/DDBJ databases">
        <title>Lacibacter sp. strain TTM-7.</title>
        <authorList>
            <person name="Chen W.-M."/>
        </authorList>
    </citation>
    <scope>NUCLEOTIDE SEQUENCE [LARGE SCALE GENOMIC DNA]</scope>
    <source>
        <strain evidence="2 3">TTM-7</strain>
    </source>
</reference>
<keyword evidence="1" id="KW-0472">Membrane</keyword>
<feature type="transmembrane region" description="Helical" evidence="1">
    <location>
        <begin position="465"/>
        <end position="483"/>
    </location>
</feature>
<gene>
    <name evidence="2" type="ORF">ESA94_14380</name>
</gene>
<evidence type="ECO:0000256" key="1">
    <source>
        <dbReference type="SAM" id="Phobius"/>
    </source>
</evidence>
<feature type="transmembrane region" description="Helical" evidence="1">
    <location>
        <begin position="105"/>
        <end position="121"/>
    </location>
</feature>
<name>A0A4Q1CGY4_9BACT</name>